<dbReference type="RefSeq" id="WP_157051790.1">
    <property type="nucleotide sequence ID" value="NZ_BMDY01000007.1"/>
</dbReference>
<keyword evidence="1" id="KW-1133">Transmembrane helix</keyword>
<keyword evidence="3" id="KW-1185">Reference proteome</keyword>
<evidence type="ECO:0000313" key="3">
    <source>
        <dbReference type="Proteomes" id="UP000651977"/>
    </source>
</evidence>
<reference evidence="3" key="1">
    <citation type="journal article" date="2019" name="Int. J. Syst. Evol. Microbiol.">
        <title>The Global Catalogue of Microorganisms (GCM) 10K type strain sequencing project: providing services to taxonomists for standard genome sequencing and annotation.</title>
        <authorList>
            <consortium name="The Broad Institute Genomics Platform"/>
            <consortium name="The Broad Institute Genome Sequencing Center for Infectious Disease"/>
            <person name="Wu L."/>
            <person name="Ma J."/>
        </authorList>
    </citation>
    <scope>NUCLEOTIDE SEQUENCE [LARGE SCALE GENOMIC DNA]</scope>
    <source>
        <strain evidence="3">CGMCC 1.10131</strain>
    </source>
</reference>
<evidence type="ECO:0008006" key="4">
    <source>
        <dbReference type="Google" id="ProtNLM"/>
    </source>
</evidence>
<gene>
    <name evidence="2" type="ORF">GCM10007414_14430</name>
</gene>
<keyword evidence="1" id="KW-0812">Transmembrane</keyword>
<evidence type="ECO:0000313" key="2">
    <source>
        <dbReference type="EMBL" id="GGB02257.1"/>
    </source>
</evidence>
<keyword evidence="1" id="KW-0472">Membrane</keyword>
<organism evidence="2 3">
    <name type="scientific">Agarivorans gilvus</name>
    <dbReference type="NCBI Taxonomy" id="680279"/>
    <lineage>
        <taxon>Bacteria</taxon>
        <taxon>Pseudomonadati</taxon>
        <taxon>Pseudomonadota</taxon>
        <taxon>Gammaproteobacteria</taxon>
        <taxon>Alteromonadales</taxon>
        <taxon>Alteromonadaceae</taxon>
        <taxon>Agarivorans</taxon>
    </lineage>
</organism>
<comment type="caution">
    <text evidence="2">The sequence shown here is derived from an EMBL/GenBank/DDBJ whole genome shotgun (WGS) entry which is preliminary data.</text>
</comment>
<accession>A0ABQ1I165</accession>
<name>A0ABQ1I165_9ALTE</name>
<dbReference type="Proteomes" id="UP000651977">
    <property type="component" value="Unassembled WGS sequence"/>
</dbReference>
<feature type="transmembrane region" description="Helical" evidence="1">
    <location>
        <begin position="20"/>
        <end position="39"/>
    </location>
</feature>
<proteinExistence type="predicted"/>
<sequence length="203" mass="23833">MGLWSERCDMELSRAEWLDIIPLIAAAILALVGWIVTYFHRWHFDNKANQLARVNRQLKELYGPLYVRLLASDEAWRCFWQQHRPQHGQASYFGPGLDLSEQEKQVWRHWMTHVFEPLNAKTEALLLNNIDLIDSSDIPEPYVQALAHIAAYKAVLANWQQHDYSTHVSVNNWPHQALLDLVKPEYEKLKRQQQQLINIISKT</sequence>
<protein>
    <recommendedName>
        <fullName evidence="4">DUF4381 domain-containing protein</fullName>
    </recommendedName>
</protein>
<dbReference type="EMBL" id="BMDY01000007">
    <property type="protein sequence ID" value="GGB02257.1"/>
    <property type="molecule type" value="Genomic_DNA"/>
</dbReference>
<evidence type="ECO:0000256" key="1">
    <source>
        <dbReference type="SAM" id="Phobius"/>
    </source>
</evidence>